<feature type="chain" id="PRO_5036811133" evidence="3">
    <location>
        <begin position="20"/>
        <end position="564"/>
    </location>
</feature>
<keyword evidence="2" id="KW-0245">EGF-like domain</keyword>
<dbReference type="CDD" id="cd00110">
    <property type="entry name" value="LamG"/>
    <property type="match status" value="3"/>
</dbReference>
<dbReference type="PANTHER" id="PTHR15036:SF49">
    <property type="entry name" value="AXOTACTIN"/>
    <property type="match status" value="1"/>
</dbReference>
<dbReference type="Pfam" id="PF02210">
    <property type="entry name" value="Laminin_G_2"/>
    <property type="match status" value="3"/>
</dbReference>
<feature type="domain" description="Laminin G" evidence="4">
    <location>
        <begin position="19"/>
        <end position="208"/>
    </location>
</feature>
<proteinExistence type="predicted"/>
<comment type="caution">
    <text evidence="2">Lacks conserved residue(s) required for the propagation of feature annotation.</text>
</comment>
<dbReference type="PROSITE" id="PS50025">
    <property type="entry name" value="LAM_G_DOMAIN"/>
    <property type="match status" value="3"/>
</dbReference>
<reference evidence="7" key="1">
    <citation type="submission" date="2022-11" db="UniProtKB">
        <authorList>
            <consortium name="WormBaseParasite"/>
        </authorList>
    </citation>
    <scope>IDENTIFICATION</scope>
</reference>
<feature type="domain" description="Laminin G" evidence="4">
    <location>
        <begin position="249"/>
        <end position="451"/>
    </location>
</feature>
<accession>A0A914WQ32</accession>
<dbReference type="CDD" id="cd00054">
    <property type="entry name" value="EGF_CA"/>
    <property type="match status" value="1"/>
</dbReference>
<dbReference type="Proteomes" id="UP000887566">
    <property type="component" value="Unplaced"/>
</dbReference>
<dbReference type="PANTHER" id="PTHR15036">
    <property type="entry name" value="PIKACHURIN-LIKE PROTEIN"/>
    <property type="match status" value="1"/>
</dbReference>
<evidence type="ECO:0000313" key="7">
    <source>
        <dbReference type="WBParaSite" id="PSAMB.scaffold4509size14384.g24562.t1"/>
    </source>
</evidence>
<dbReference type="InterPro" id="IPR000742">
    <property type="entry name" value="EGF"/>
</dbReference>
<dbReference type="GO" id="GO:0016020">
    <property type="term" value="C:membrane"/>
    <property type="evidence" value="ECO:0007669"/>
    <property type="project" value="UniProtKB-SubCell"/>
</dbReference>
<organism evidence="6 7">
    <name type="scientific">Plectus sambesii</name>
    <dbReference type="NCBI Taxonomy" id="2011161"/>
    <lineage>
        <taxon>Eukaryota</taxon>
        <taxon>Metazoa</taxon>
        <taxon>Ecdysozoa</taxon>
        <taxon>Nematoda</taxon>
        <taxon>Chromadorea</taxon>
        <taxon>Plectida</taxon>
        <taxon>Plectina</taxon>
        <taxon>Plectoidea</taxon>
        <taxon>Plectidae</taxon>
        <taxon>Plectus</taxon>
    </lineage>
</organism>
<dbReference type="InterPro" id="IPR013320">
    <property type="entry name" value="ConA-like_dom_sf"/>
</dbReference>
<dbReference type="SMART" id="SM00282">
    <property type="entry name" value="LamG"/>
    <property type="match status" value="3"/>
</dbReference>
<protein>
    <submittedName>
        <fullName evidence="7">Uncharacterized protein</fullName>
    </submittedName>
</protein>
<dbReference type="PROSITE" id="PS50026">
    <property type="entry name" value="EGF_3"/>
    <property type="match status" value="1"/>
</dbReference>
<feature type="signal peptide" evidence="3">
    <location>
        <begin position="1"/>
        <end position="19"/>
    </location>
</feature>
<evidence type="ECO:0000259" key="5">
    <source>
        <dbReference type="PROSITE" id="PS50026"/>
    </source>
</evidence>
<dbReference type="SUPFAM" id="SSF49899">
    <property type="entry name" value="Concanavalin A-like lectins/glucanases"/>
    <property type="match status" value="3"/>
</dbReference>
<keyword evidence="3" id="KW-0732">Signal</keyword>
<feature type="domain" description="Laminin G" evidence="4">
    <location>
        <begin position="445"/>
        <end position="564"/>
    </location>
</feature>
<evidence type="ECO:0000256" key="2">
    <source>
        <dbReference type="PROSITE-ProRule" id="PRU00076"/>
    </source>
</evidence>
<feature type="domain" description="EGF-like" evidence="5">
    <location>
        <begin position="204"/>
        <end position="242"/>
    </location>
</feature>
<dbReference type="Gene3D" id="2.60.120.200">
    <property type="match status" value="3"/>
</dbReference>
<name>A0A914WQ32_9BILA</name>
<evidence type="ECO:0000256" key="1">
    <source>
        <dbReference type="ARBA" id="ARBA00023157"/>
    </source>
</evidence>
<dbReference type="Gene3D" id="2.10.25.10">
    <property type="entry name" value="Laminin"/>
    <property type="match status" value="1"/>
</dbReference>
<dbReference type="WBParaSite" id="PSAMB.scaffold4509size14384.g24562.t1">
    <property type="protein sequence ID" value="PSAMB.scaffold4509size14384.g24562.t1"/>
    <property type="gene ID" value="PSAMB.scaffold4509size14384.g24562"/>
</dbReference>
<evidence type="ECO:0000259" key="4">
    <source>
        <dbReference type="PROSITE" id="PS50025"/>
    </source>
</evidence>
<sequence>MRISVVASFLIFTFFSVSGFTLEGSPRSYVRYPKWAHAFENLLTFDFKTDQPFALLFYTDDGGIGGNFYEISISSGRLRLDFRIGTDRRTQTTTIHLDDVVADDGLWHHVQLFQAWENVKLQMDEAVRFRTLNQQNFVFGDFRTNSDVFVGGLPADLAATELSNPMSKQQRHLAGSVRNLVYRLFPQGVTSPHLLDSEGMRQTDDDYCYNTAYCANRGLCFSTNDGPQCDCSFTDFTGPRCEKELEQSEASFFGEEWLGYDFTDTSGNGLRSRDENITLRFKTAKPDGLLFYAGDESNYLHLALEDGAIVATANLDGSQTRSIRLVPLPQVDDPSYRFNDDLWHTVVLHRRLSLHQSAPGQVIMMLSVDAVHQDVKQMAKNVEWFSNVFAFVGGANRRRIAQTSLLSTNFQGCLSKVQYTADGHMIDFLTMAAQGSSRSIVEVYGSVAFSCRDQTSAPQPLSFNDGFQFRTNEPDGLLLYHGSHDVALNRTGDYFAFELIDGQLYFVLDLGSGPLRLQASSTRVNEGSIWHSATMIRVGRTGSVTIDSTKTDFSTPGVASQLDL</sequence>
<dbReference type="InterPro" id="IPR050372">
    <property type="entry name" value="Neurexin-related_CASP"/>
</dbReference>
<evidence type="ECO:0000256" key="3">
    <source>
        <dbReference type="SAM" id="SignalP"/>
    </source>
</evidence>
<dbReference type="InterPro" id="IPR001791">
    <property type="entry name" value="Laminin_G"/>
</dbReference>
<keyword evidence="6" id="KW-1185">Reference proteome</keyword>
<evidence type="ECO:0000313" key="6">
    <source>
        <dbReference type="Proteomes" id="UP000887566"/>
    </source>
</evidence>
<keyword evidence="1" id="KW-1015">Disulfide bond</keyword>
<dbReference type="AlphaFoldDB" id="A0A914WQ32"/>